<keyword evidence="2" id="KW-0812">Transmembrane</keyword>
<dbReference type="Pfam" id="PF02992">
    <property type="entry name" value="Transposase_21"/>
    <property type="match status" value="1"/>
</dbReference>
<dbReference type="EMBL" id="DP000009">
    <property type="protein sequence ID" value="ABF96423.1"/>
    <property type="molecule type" value="Genomic_DNA"/>
</dbReference>
<dbReference type="InterPro" id="IPR056462">
    <property type="entry name" value="HAD_RAM2/GPAT1-8"/>
</dbReference>
<dbReference type="InterPro" id="IPR004242">
    <property type="entry name" value="Transposase_21"/>
</dbReference>
<feature type="domain" description="DUF4216" evidence="3">
    <location>
        <begin position="759"/>
        <end position="823"/>
    </location>
</feature>
<dbReference type="Pfam" id="PF23270">
    <property type="entry name" value="HAD_RAM2_N"/>
    <property type="match status" value="1"/>
</dbReference>
<dbReference type="AlphaFoldDB" id="Q10K52"/>
<evidence type="ECO:0000259" key="3">
    <source>
        <dbReference type="Pfam" id="PF13952"/>
    </source>
</evidence>
<feature type="transmembrane region" description="Helical" evidence="2">
    <location>
        <begin position="183"/>
        <end position="205"/>
    </location>
</feature>
<feature type="transmembrane region" description="Helical" evidence="2">
    <location>
        <begin position="211"/>
        <end position="236"/>
    </location>
</feature>
<proteinExistence type="predicted"/>
<keyword evidence="2" id="KW-1133">Transmembrane helix</keyword>
<evidence type="ECO:0000256" key="2">
    <source>
        <dbReference type="SAM" id="Phobius"/>
    </source>
</evidence>
<feature type="domain" description="Transposase-associated" evidence="4">
    <location>
        <begin position="243"/>
        <end position="315"/>
    </location>
</feature>
<feature type="region of interest" description="Disordered" evidence="1">
    <location>
        <begin position="850"/>
        <end position="899"/>
    </location>
</feature>
<dbReference type="Pfam" id="PF13963">
    <property type="entry name" value="Transpos_assoc"/>
    <property type="match status" value="1"/>
</dbReference>
<evidence type="ECO:0000259" key="4">
    <source>
        <dbReference type="Pfam" id="PF13963"/>
    </source>
</evidence>
<organism evidence="6">
    <name type="scientific">Oryza sativa subsp. japonica</name>
    <name type="common">Rice</name>
    <dbReference type="NCBI Taxonomy" id="39947"/>
    <lineage>
        <taxon>Eukaryota</taxon>
        <taxon>Viridiplantae</taxon>
        <taxon>Streptophyta</taxon>
        <taxon>Embryophyta</taxon>
        <taxon>Tracheophyta</taxon>
        <taxon>Spermatophyta</taxon>
        <taxon>Magnoliopsida</taxon>
        <taxon>Liliopsida</taxon>
        <taxon>Poales</taxon>
        <taxon>Poaceae</taxon>
        <taxon>BOP clade</taxon>
        <taxon>Oryzoideae</taxon>
        <taxon>Oryzeae</taxon>
        <taxon>Oryzinae</taxon>
        <taxon>Oryza</taxon>
        <taxon>Oryza sativa</taxon>
    </lineage>
</organism>
<gene>
    <name evidence="6" type="ordered locus">LOC_Os03g27870</name>
</gene>
<evidence type="ECO:0000259" key="5">
    <source>
        <dbReference type="Pfam" id="PF23270"/>
    </source>
</evidence>
<name>Q10K52_ORYSJ</name>
<dbReference type="PANTHER" id="PTHR10775:SF169">
    <property type="entry name" value="TRANSPOSASE"/>
    <property type="match status" value="1"/>
</dbReference>
<reference evidence="6" key="2">
    <citation type="submission" date="2006-06" db="EMBL/GenBank/DDBJ databases">
        <authorList>
            <person name="Buell R."/>
            <person name="Wing R.A."/>
            <person name="McCombie W.A."/>
            <person name="Ouyang S."/>
        </authorList>
    </citation>
    <scope>NUCLEOTIDE SEQUENCE</scope>
</reference>
<evidence type="ECO:0000256" key="1">
    <source>
        <dbReference type="SAM" id="MobiDB-lite"/>
    </source>
</evidence>
<sequence length="899" mass="102926">MEMLLLLAGQMCLRKDNPAFKGAHYEKLLQTSTHKCFFKVKAMNSSFDNCDETFYRIVLGYIYRRASRESTGQWSLSLGTGSSMISFLLLEKQQQQQQKELCIEEDAGTRQSRQEARARGTSPFSRKGCLLLHETSHVRATQRLKKIVKVEWNSGTWRRPLPHSRTPTLPYTRTAPPPHSPPATIALATSFTFFMVIAVEAGGFLRGLLLLVYPLLSLIVGGALGRALAMVALVGLEEREMDRQWMYADRRSKEFIDGVHYFLRVAEANRQRGFICCPCNKCKNQKEYSASRTIHFHLFESGFMPSYNCWTSHGEQGVEMEEDEVEDDNIPDFAQYVGFEGNQTGEEEIAADGNDVADDLGQMLQDAREDCESEKEAHKLDKMLEDHRTSLYPGCEQGHKKLDTTLELLQWKAKNGVSDKAFGDLLKLVKNILPGGNKLPKTTYEAKKIVCPLGLEVHKIHACPNDCILYRGEEYENLEACPVCKALRYKIRRDDPGEVDGQLTKKRIPAKVMWYFHIIPRLRRLFRNKGNARMLRWHAEERQQDGMLRHPADGSQWRNIDRKFKEFGKDARNIRFGPKQPGNDIDVYLRPLVEDLKQLWKKEGVPVWDEDKQEEFNLRALLFVTINDWSALSNLSGQSNKGYKACTHCMDETESTYLKHCRKVVYMGHRRFLAANHPVRKKGKHFEHKADHRTKPKYRRGKTVFAMVKDLKGYEINGYTFYTRAQDMKSTNQNSDVRVDAMGHDGTTATYYGAIEDIWELDYGPLKVPLFRCQWVRLTGGGVMIDDSGMTTVDLNKVGYSDEPFVLANDVTQVFFVKDMSSKGKKGRGPDEPKRQVVLPGKRKIVGVEDKTDEDYDQLDGQPPFTVTIDPSILLSNEDTPYSRSDHKEGTIVRRKYVP</sequence>
<accession>Q10K52</accession>
<reference evidence="6" key="1">
    <citation type="journal article" date="2005" name="Genome Res.">
        <title>Sequence, annotation, and analysis of synteny between rice chromosome 3 and diverged grass species.</title>
        <authorList>
            <consortium name="Rice Chromosome 3 Sequencing Consortium"/>
            <person name="Buell C.R."/>
            <person name="Yuan Q."/>
            <person name="Ouyang S."/>
            <person name="Liu J."/>
            <person name="Zhu W."/>
            <person name="Wang A."/>
            <person name="Maiti R."/>
            <person name="Haas B."/>
            <person name="Wortman J."/>
            <person name="Pertea M."/>
            <person name="Jones K.M."/>
            <person name="Kim M."/>
            <person name="Overton L."/>
            <person name="Tsitrin T."/>
            <person name="Fadrosh D."/>
            <person name="Bera J."/>
            <person name="Weaver B."/>
            <person name="Jin S."/>
            <person name="Johri S."/>
            <person name="Reardon M."/>
            <person name="Webb K."/>
            <person name="Hill J."/>
            <person name="Moffat K."/>
            <person name="Tallon L."/>
            <person name="Van Aken S."/>
            <person name="Lewis M."/>
            <person name="Utterback T."/>
            <person name="Feldblyum T."/>
            <person name="Zismann V."/>
            <person name="Iobst S."/>
            <person name="Hsiao J."/>
            <person name="de Vazeille A.R."/>
            <person name="Salzberg S.L."/>
            <person name="White O."/>
            <person name="Fraser C."/>
            <person name="Yu Y."/>
            <person name="Kim H."/>
            <person name="Rambo T."/>
            <person name="Currie J."/>
            <person name="Collura K."/>
            <person name="Kernodle-Thompson S."/>
            <person name="Wei F."/>
            <person name="Kudrna K."/>
            <person name="Ammiraju J.S."/>
            <person name="Luo M."/>
            <person name="Goicoechea J.L."/>
            <person name="Wing R.A."/>
            <person name="Henry D."/>
            <person name="Oates R."/>
            <person name="Palmer M."/>
            <person name="Pries G."/>
            <person name="Saski C."/>
            <person name="Simmons J."/>
            <person name="Soderlund C."/>
            <person name="Nelson W."/>
            <person name="de la Bastide M."/>
            <person name="Spiegel L."/>
            <person name="Nascimento L."/>
            <person name="Huang E."/>
            <person name="Preston R."/>
            <person name="Zutavern T."/>
            <person name="Palmer L."/>
            <person name="O'Shaughnessy A."/>
            <person name="Dike S."/>
            <person name="McCombie W.R."/>
            <person name="Minx P."/>
            <person name="Cordum H."/>
            <person name="Wilson R."/>
            <person name="Jin W."/>
            <person name="Lee H.R."/>
            <person name="Jiang J."/>
            <person name="Jackson S."/>
        </authorList>
    </citation>
    <scope>NUCLEOTIDE SEQUENCE [LARGE SCALE GENOMIC DNA]</scope>
</reference>
<dbReference type="InterPro" id="IPR025312">
    <property type="entry name" value="DUF4216"/>
</dbReference>
<dbReference type="InterPro" id="IPR029480">
    <property type="entry name" value="Transpos_assoc"/>
</dbReference>
<dbReference type="Pfam" id="PF13952">
    <property type="entry name" value="DUF4216"/>
    <property type="match status" value="1"/>
</dbReference>
<evidence type="ECO:0000313" key="6">
    <source>
        <dbReference type="EMBL" id="ABF96423.1"/>
    </source>
</evidence>
<keyword evidence="2" id="KW-0472">Membrane</keyword>
<protein>
    <submittedName>
        <fullName evidence="6">Transposon protein, putative, CACTA, En/Spm sub-class</fullName>
    </submittedName>
</protein>
<feature type="compositionally biased region" description="Polar residues" evidence="1">
    <location>
        <begin position="874"/>
        <end position="883"/>
    </location>
</feature>
<feature type="domain" description="Glycerol-3-phosphate acyltransferase RAM2/GPAT1-8 HAD-like" evidence="5">
    <location>
        <begin position="189"/>
        <end position="242"/>
    </location>
</feature>
<dbReference type="PANTHER" id="PTHR10775">
    <property type="entry name" value="OS08G0208400 PROTEIN"/>
    <property type="match status" value="1"/>
</dbReference>